<sequence>MKRKIVSSSQEENSLEKITYVKKNKTIMLSDIQKQIADIDLPSFLEKGKINLAKLELDIMFIDPKEIDELLKYTNYKPFLWAIEHGNLELMKYFINHTTERGKFLLVCHDNYQVINRFVDLTAEKIEKGSYRRGVTTDILKLFASIKPLQTIEAIEHIFESIGGDAQKVVRILKINLKDAVDKLANENNKDIKEYLEENKGQDNSPSGLDQQSISEKKFTAKLNSSDDKSFYNRVKQKVSFVNQL</sequence>
<dbReference type="EMBL" id="JSWE01000184">
    <property type="protein sequence ID" value="KIE04528.1"/>
    <property type="molecule type" value="Genomic_DNA"/>
</dbReference>
<reference evidence="1 2" key="1">
    <citation type="submission" date="2014-11" db="EMBL/GenBank/DDBJ databases">
        <title>A Rickettsiales Symbiont of Amoebae With Ancient Features.</title>
        <authorList>
            <person name="Schulz F."/>
            <person name="Martijn J."/>
            <person name="Wascher F."/>
            <person name="Kostanjsek R."/>
            <person name="Ettema T.J."/>
            <person name="Horn M."/>
        </authorList>
    </citation>
    <scope>NUCLEOTIDE SEQUENCE [LARGE SCALE GENOMIC DNA]</scope>
    <source>
        <strain evidence="1 2">UWC36</strain>
    </source>
</reference>
<protein>
    <recommendedName>
        <fullName evidence="3">Ankyrin repeat protein</fullName>
    </recommendedName>
</protein>
<accession>A0A0C1QK64</accession>
<proteinExistence type="predicted"/>
<name>A0A0C1QK64_9RICK</name>
<dbReference type="AlphaFoldDB" id="A0A0C1QK64"/>
<gene>
    <name evidence="1" type="ORF">NF27_HQ00660</name>
</gene>
<dbReference type="STRING" id="86105.NF27_HQ00660"/>
<keyword evidence="2" id="KW-1185">Reference proteome</keyword>
<dbReference type="Proteomes" id="UP000031258">
    <property type="component" value="Unassembled WGS sequence"/>
</dbReference>
<comment type="caution">
    <text evidence="1">The sequence shown here is derived from an EMBL/GenBank/DDBJ whole genome shotgun (WGS) entry which is preliminary data.</text>
</comment>
<organism evidence="1 2">
    <name type="scientific">Candidatus Jidaibacter acanthamoebae</name>
    <dbReference type="NCBI Taxonomy" id="86105"/>
    <lineage>
        <taxon>Bacteria</taxon>
        <taxon>Pseudomonadati</taxon>
        <taxon>Pseudomonadota</taxon>
        <taxon>Alphaproteobacteria</taxon>
        <taxon>Rickettsiales</taxon>
        <taxon>Candidatus Midichloriaceae</taxon>
        <taxon>Candidatus Jidaibacter</taxon>
    </lineage>
</organism>
<evidence type="ECO:0008006" key="3">
    <source>
        <dbReference type="Google" id="ProtNLM"/>
    </source>
</evidence>
<dbReference type="OrthoDB" id="7166683at2"/>
<evidence type="ECO:0000313" key="2">
    <source>
        <dbReference type="Proteomes" id="UP000031258"/>
    </source>
</evidence>
<dbReference type="RefSeq" id="WP_039458467.1">
    <property type="nucleotide sequence ID" value="NZ_JSWE01000184.1"/>
</dbReference>
<evidence type="ECO:0000313" key="1">
    <source>
        <dbReference type="EMBL" id="KIE04528.1"/>
    </source>
</evidence>